<feature type="non-terminal residue" evidence="2">
    <location>
        <position position="1"/>
    </location>
</feature>
<organism evidence="2 3">
    <name type="scientific">Kipferlia bialata</name>
    <dbReference type="NCBI Taxonomy" id="797122"/>
    <lineage>
        <taxon>Eukaryota</taxon>
        <taxon>Metamonada</taxon>
        <taxon>Carpediemonas-like organisms</taxon>
        <taxon>Kipferlia</taxon>
    </lineage>
</organism>
<dbReference type="Proteomes" id="UP000265618">
    <property type="component" value="Unassembled WGS sequence"/>
</dbReference>
<proteinExistence type="predicted"/>
<dbReference type="AlphaFoldDB" id="A0A9K3GL87"/>
<name>A0A9K3GL87_9EUKA</name>
<protein>
    <submittedName>
        <fullName evidence="2">Uncharacterized protein</fullName>
    </submittedName>
</protein>
<evidence type="ECO:0000313" key="3">
    <source>
        <dbReference type="Proteomes" id="UP000265618"/>
    </source>
</evidence>
<accession>A0A9K3GL87</accession>
<dbReference type="EMBL" id="BDIP01003571">
    <property type="protein sequence ID" value="GIQ87869.1"/>
    <property type="molecule type" value="Genomic_DNA"/>
</dbReference>
<sequence>MRFLAVFVLVLVMVAAVAAKPMRLSDRHERRCTTCGIWMDE</sequence>
<feature type="chain" id="PRO_5039889218" evidence="1">
    <location>
        <begin position="20"/>
        <end position="41"/>
    </location>
</feature>
<gene>
    <name evidence="2" type="ORF">KIPB_010000</name>
</gene>
<reference evidence="2 3" key="1">
    <citation type="journal article" date="2018" name="PLoS ONE">
        <title>The draft genome of Kipferlia bialata reveals reductive genome evolution in fornicate parasites.</title>
        <authorList>
            <person name="Tanifuji G."/>
            <person name="Takabayashi S."/>
            <person name="Kume K."/>
            <person name="Takagi M."/>
            <person name="Nakayama T."/>
            <person name="Kamikawa R."/>
            <person name="Inagaki Y."/>
            <person name="Hashimoto T."/>
        </authorList>
    </citation>
    <scope>NUCLEOTIDE SEQUENCE [LARGE SCALE GENOMIC DNA]</scope>
    <source>
        <strain evidence="2">NY0173</strain>
    </source>
</reference>
<feature type="signal peptide" evidence="1">
    <location>
        <begin position="1"/>
        <end position="19"/>
    </location>
</feature>
<keyword evidence="1" id="KW-0732">Signal</keyword>
<comment type="caution">
    <text evidence="2">The sequence shown here is derived from an EMBL/GenBank/DDBJ whole genome shotgun (WGS) entry which is preliminary data.</text>
</comment>
<evidence type="ECO:0000256" key="1">
    <source>
        <dbReference type="SAM" id="SignalP"/>
    </source>
</evidence>
<keyword evidence="3" id="KW-1185">Reference proteome</keyword>
<evidence type="ECO:0000313" key="2">
    <source>
        <dbReference type="EMBL" id="GIQ87869.1"/>
    </source>
</evidence>